<dbReference type="PANTHER" id="PTHR43278">
    <property type="entry name" value="NAD(P)H-DEPENDENT FMN-CONTAINING OXIDOREDUCTASE YWQN-RELATED"/>
    <property type="match status" value="1"/>
</dbReference>
<protein>
    <submittedName>
        <fullName evidence="4">NAD(P)H-dependent oxidoreductase</fullName>
    </submittedName>
</protein>
<accession>A0A9W6B8Y8</accession>
<dbReference type="SUPFAM" id="SSF52218">
    <property type="entry name" value="Flavoproteins"/>
    <property type="match status" value="1"/>
</dbReference>
<feature type="domain" description="NADPH-dependent FMN reductase-like" evidence="3">
    <location>
        <begin position="1"/>
        <end position="120"/>
    </location>
</feature>
<evidence type="ECO:0000256" key="2">
    <source>
        <dbReference type="ARBA" id="ARBA00022643"/>
    </source>
</evidence>
<keyword evidence="5" id="KW-1185">Reference proteome</keyword>
<dbReference type="InterPro" id="IPR051796">
    <property type="entry name" value="ISF_SsuE-like"/>
</dbReference>
<keyword evidence="2" id="KW-0288">FMN</keyword>
<dbReference type="Proteomes" id="UP001143545">
    <property type="component" value="Unassembled WGS sequence"/>
</dbReference>
<dbReference type="Pfam" id="PF03358">
    <property type="entry name" value="FMN_red"/>
    <property type="match status" value="1"/>
</dbReference>
<dbReference type="PANTHER" id="PTHR43278:SF4">
    <property type="entry name" value="NAD(P)H-DEPENDENT FMN-CONTAINING OXIDOREDUCTASE YWQN-RELATED"/>
    <property type="match status" value="1"/>
</dbReference>
<sequence>MKKVIITGSSRNDGDTKTLTNELTKKSNWDLIDLNDYSFGYYDYEHKYENDDYLELMRKIIDKYDTLIFATPVYWYSMSGIMKVFFDRITDLLEIEKDLGRKLRGKNMAAISCSIGNNLGDIFWLPFSETADYLGMEYLGSLHTIAGEINEQELDKFINQVGK</sequence>
<comment type="caution">
    <text evidence="4">The sequence shown here is derived from an EMBL/GenBank/DDBJ whole genome shotgun (WGS) entry which is preliminary data.</text>
</comment>
<reference evidence="4" key="1">
    <citation type="submission" date="2022-07" db="EMBL/GenBank/DDBJ databases">
        <title>Taxonomy of Novel Oxalotrophic and Methylotrophic Bacteria.</title>
        <authorList>
            <person name="Sahin N."/>
            <person name="Tani A."/>
        </authorList>
    </citation>
    <scope>NUCLEOTIDE SEQUENCE</scope>
    <source>
        <strain evidence="4">AM327</strain>
    </source>
</reference>
<dbReference type="RefSeq" id="WP_281756287.1">
    <property type="nucleotide sequence ID" value="NZ_BRVP01000029.1"/>
</dbReference>
<dbReference type="InterPro" id="IPR005025">
    <property type="entry name" value="FMN_Rdtase-like_dom"/>
</dbReference>
<dbReference type="InterPro" id="IPR029039">
    <property type="entry name" value="Flavoprotein-like_sf"/>
</dbReference>
<name>A0A9W6B8Y8_9FLAO</name>
<dbReference type="Gene3D" id="3.40.50.360">
    <property type="match status" value="1"/>
</dbReference>
<evidence type="ECO:0000256" key="1">
    <source>
        <dbReference type="ARBA" id="ARBA00022630"/>
    </source>
</evidence>
<dbReference type="AlphaFoldDB" id="A0A9W6B8Y8"/>
<gene>
    <name evidence="4" type="ORF">NBRC110019_29930</name>
</gene>
<evidence type="ECO:0000313" key="5">
    <source>
        <dbReference type="Proteomes" id="UP001143545"/>
    </source>
</evidence>
<dbReference type="EMBL" id="BRVP01000029">
    <property type="protein sequence ID" value="GLB53952.1"/>
    <property type="molecule type" value="Genomic_DNA"/>
</dbReference>
<dbReference type="GO" id="GO:0016491">
    <property type="term" value="F:oxidoreductase activity"/>
    <property type="evidence" value="ECO:0007669"/>
    <property type="project" value="InterPro"/>
</dbReference>
<evidence type="ECO:0000313" key="4">
    <source>
        <dbReference type="EMBL" id="GLB53952.1"/>
    </source>
</evidence>
<keyword evidence="1" id="KW-0285">Flavoprotein</keyword>
<evidence type="ECO:0000259" key="3">
    <source>
        <dbReference type="Pfam" id="PF03358"/>
    </source>
</evidence>
<proteinExistence type="predicted"/>
<organism evidence="4 5">
    <name type="scientific">Neptunitalea chrysea</name>
    <dbReference type="NCBI Taxonomy" id="1647581"/>
    <lineage>
        <taxon>Bacteria</taxon>
        <taxon>Pseudomonadati</taxon>
        <taxon>Bacteroidota</taxon>
        <taxon>Flavobacteriia</taxon>
        <taxon>Flavobacteriales</taxon>
        <taxon>Flavobacteriaceae</taxon>
        <taxon>Neptunitalea</taxon>
    </lineage>
</organism>